<dbReference type="Pfam" id="PF03018">
    <property type="entry name" value="Dirigent"/>
    <property type="match status" value="1"/>
</dbReference>
<comment type="function">
    <text evidence="4">Dirigent proteins impart stereoselectivity on the phenoxy radical-coupling reaction, yielding optically active lignans from two molecules of coniferyl alcohol in the biosynthesis of lignans, flavonolignans, and alkaloids and thus plays a central role in plant secondary metabolism.</text>
</comment>
<evidence type="ECO:0000256" key="3">
    <source>
        <dbReference type="ARBA" id="ARBA00022525"/>
    </source>
</evidence>
<comment type="subunit">
    <text evidence="2 4">Homodimer.</text>
</comment>
<dbReference type="InterPro" id="IPR044859">
    <property type="entry name" value="Allene_oxi_cyc_Dirigent"/>
</dbReference>
<comment type="similarity">
    <text evidence="1 4">Belongs to the plant dirigent protein family.</text>
</comment>
<feature type="signal peptide" evidence="4">
    <location>
        <begin position="1"/>
        <end position="21"/>
    </location>
</feature>
<dbReference type="PANTHER" id="PTHR21495">
    <property type="entry name" value="NUCLEOPORIN-RELATED"/>
    <property type="match status" value="1"/>
</dbReference>
<evidence type="ECO:0000313" key="6">
    <source>
        <dbReference type="Proteomes" id="UP000834106"/>
    </source>
</evidence>
<evidence type="ECO:0000256" key="2">
    <source>
        <dbReference type="ARBA" id="ARBA00011738"/>
    </source>
</evidence>
<sequence>MAKPCVIFMLCSLVIISTSTAAAGGLKEGPEAVEEWFEKLPYAKEKLTKLHFYFHDTVSGKNITSYTVAQSNITFKSPTSFGLVSVADDLLSVGPEPDSKIMGRAQGIYGSDSLEELKLLMILNLAFTDGKYNGSTLSVLGHNPILHKYREMPIVGGSGVFRLARGIATAQTVWYNLTTNNAVVEYTVMVLHY</sequence>
<dbReference type="AlphaFoldDB" id="A0AAD1ZJH1"/>
<comment type="subcellular location">
    <subcellularLocation>
        <location evidence="4">Secreted</location>
        <location evidence="4">Extracellular space</location>
        <location evidence="4">Apoplast</location>
    </subcellularLocation>
</comment>
<keyword evidence="3 4" id="KW-0964">Secreted</keyword>
<accession>A0AAD1ZJH1</accession>
<keyword evidence="4" id="KW-0052">Apoplast</keyword>
<dbReference type="Gene3D" id="2.40.480.10">
    <property type="entry name" value="Allene oxide cyclase-like"/>
    <property type="match status" value="1"/>
</dbReference>
<keyword evidence="4" id="KW-0732">Signal</keyword>
<dbReference type="EMBL" id="OU503045">
    <property type="protein sequence ID" value="CAI9769041.1"/>
    <property type="molecule type" value="Genomic_DNA"/>
</dbReference>
<dbReference type="Proteomes" id="UP000834106">
    <property type="component" value="Chromosome 10"/>
</dbReference>
<dbReference type="InterPro" id="IPR004265">
    <property type="entry name" value="Dirigent"/>
</dbReference>
<protein>
    <recommendedName>
        <fullName evidence="4">Dirigent protein</fullName>
    </recommendedName>
</protein>
<organism evidence="5 6">
    <name type="scientific">Fraxinus pennsylvanica</name>
    <dbReference type="NCBI Taxonomy" id="56036"/>
    <lineage>
        <taxon>Eukaryota</taxon>
        <taxon>Viridiplantae</taxon>
        <taxon>Streptophyta</taxon>
        <taxon>Embryophyta</taxon>
        <taxon>Tracheophyta</taxon>
        <taxon>Spermatophyta</taxon>
        <taxon>Magnoliopsida</taxon>
        <taxon>eudicotyledons</taxon>
        <taxon>Gunneridae</taxon>
        <taxon>Pentapetalae</taxon>
        <taxon>asterids</taxon>
        <taxon>lamiids</taxon>
        <taxon>Lamiales</taxon>
        <taxon>Oleaceae</taxon>
        <taxon>Oleeae</taxon>
        <taxon>Fraxinus</taxon>
    </lineage>
</organism>
<feature type="chain" id="PRO_5041767713" description="Dirigent protein" evidence="4">
    <location>
        <begin position="22"/>
        <end position="193"/>
    </location>
</feature>
<gene>
    <name evidence="5" type="ORF">FPE_LOCUS17249</name>
</gene>
<evidence type="ECO:0000256" key="4">
    <source>
        <dbReference type="RuleBase" id="RU363099"/>
    </source>
</evidence>
<evidence type="ECO:0000313" key="5">
    <source>
        <dbReference type="EMBL" id="CAI9769041.1"/>
    </source>
</evidence>
<proteinExistence type="inferred from homology"/>
<keyword evidence="6" id="KW-1185">Reference proteome</keyword>
<dbReference type="GO" id="GO:0048046">
    <property type="term" value="C:apoplast"/>
    <property type="evidence" value="ECO:0007669"/>
    <property type="project" value="UniProtKB-SubCell"/>
</dbReference>
<reference evidence="5" key="1">
    <citation type="submission" date="2023-05" db="EMBL/GenBank/DDBJ databases">
        <authorList>
            <person name="Huff M."/>
        </authorList>
    </citation>
    <scope>NUCLEOTIDE SEQUENCE</scope>
</reference>
<name>A0AAD1ZJH1_9LAMI</name>
<dbReference type="GO" id="GO:0009699">
    <property type="term" value="P:phenylpropanoid biosynthetic process"/>
    <property type="evidence" value="ECO:0007669"/>
    <property type="project" value="UniProtKB-ARBA"/>
</dbReference>
<evidence type="ECO:0000256" key="1">
    <source>
        <dbReference type="ARBA" id="ARBA00010746"/>
    </source>
</evidence>